<evidence type="ECO:0000313" key="1">
    <source>
        <dbReference type="EMBL" id="TXC92860.1"/>
    </source>
</evidence>
<comment type="caution">
    <text evidence="1">The sequence shown here is derived from an EMBL/GenBank/DDBJ whole genome shotgun (WGS) entry which is preliminary data.</text>
</comment>
<protein>
    <submittedName>
        <fullName evidence="1">Uncharacterized protein</fullName>
    </submittedName>
</protein>
<reference evidence="1 2" key="1">
    <citation type="journal article" date="2005" name="Int. J. Syst. Evol. Microbiol.">
        <title>Bacillus litoralis sp. nov., isolated from a tidal flat of the Yellow Sea in Korea.</title>
        <authorList>
            <person name="Yoon J.H."/>
            <person name="Oh T.K."/>
        </authorList>
    </citation>
    <scope>NUCLEOTIDE SEQUENCE [LARGE SCALE GENOMIC DNA]</scope>
    <source>
        <strain evidence="1 2">SW-211</strain>
    </source>
</reference>
<sequence>MSVFIQYSHISIVNSVPVILKNANFTMMDIGLMLRDEDDFTYKFIANSFSYPIFFVLHTLMLDDEEMNKIKHLQIDYLTSNENKNWIVVKIMNRSQVKLVSEYCEWFACIGLGSILLQGDNLQFEHLLAVFSLSDSGRLPNFDWMNVKTIIEIDEVGFTVITKDERINSTTKLIQYIPKEYAIDLGNSDF</sequence>
<dbReference type="RefSeq" id="WP_146945722.1">
    <property type="nucleotide sequence ID" value="NZ_VOQF01000001.1"/>
</dbReference>
<name>A0A5C6W8U5_9BACI</name>
<dbReference type="Proteomes" id="UP000321363">
    <property type="component" value="Unassembled WGS sequence"/>
</dbReference>
<evidence type="ECO:0000313" key="2">
    <source>
        <dbReference type="Proteomes" id="UP000321363"/>
    </source>
</evidence>
<dbReference type="AlphaFoldDB" id="A0A5C6W8U5"/>
<organism evidence="1 2">
    <name type="scientific">Metabacillus litoralis</name>
    <dbReference type="NCBI Taxonomy" id="152268"/>
    <lineage>
        <taxon>Bacteria</taxon>
        <taxon>Bacillati</taxon>
        <taxon>Bacillota</taxon>
        <taxon>Bacilli</taxon>
        <taxon>Bacillales</taxon>
        <taxon>Bacillaceae</taxon>
        <taxon>Metabacillus</taxon>
    </lineage>
</organism>
<proteinExistence type="predicted"/>
<gene>
    <name evidence="1" type="ORF">FS935_01300</name>
</gene>
<dbReference type="OrthoDB" id="2864612at2"/>
<accession>A0A5C6W8U5</accession>
<dbReference type="EMBL" id="VOQF01000001">
    <property type="protein sequence ID" value="TXC92860.1"/>
    <property type="molecule type" value="Genomic_DNA"/>
</dbReference>
<keyword evidence="2" id="KW-1185">Reference proteome</keyword>